<proteinExistence type="predicted"/>
<dbReference type="EMBL" id="CM037156">
    <property type="protein sequence ID" value="KAH7837498.1"/>
    <property type="molecule type" value="Genomic_DNA"/>
</dbReference>
<dbReference type="Proteomes" id="UP000828048">
    <property type="component" value="Chromosome 6"/>
</dbReference>
<keyword evidence="2" id="KW-1185">Reference proteome</keyword>
<reference evidence="1 2" key="1">
    <citation type="journal article" date="2021" name="Hortic Res">
        <title>High-quality reference genome and annotation aids understanding of berry development for evergreen blueberry (Vaccinium darrowii).</title>
        <authorList>
            <person name="Yu J."/>
            <person name="Hulse-Kemp A.M."/>
            <person name="Babiker E."/>
            <person name="Staton M."/>
        </authorList>
    </citation>
    <scope>NUCLEOTIDE SEQUENCE [LARGE SCALE GENOMIC DNA]</scope>
    <source>
        <strain evidence="2">cv. NJ 8807/NJ 8810</strain>
        <tissue evidence="1">Young leaf</tissue>
    </source>
</reference>
<protein>
    <submittedName>
        <fullName evidence="1">Uncharacterized protein</fullName>
    </submittedName>
</protein>
<evidence type="ECO:0000313" key="2">
    <source>
        <dbReference type="Proteomes" id="UP000828048"/>
    </source>
</evidence>
<sequence length="283" mass="30804">MLASPKVKNTSEETGHDQICHVAQSFTSQGGPKDVKRLLLGTNNKDRQNDSLNCNSSQSGSIALILPSDGHVDMVLVDVQTLESAIGLAKIVLRESPCDLNTSKSLQCGKSIPDKGQNSSAAFSAKGLDSVSSSSQTSQSLDANNGRDLCNNLRHIDSSANTKEQTFAFEATPYVEGDEMSTEYNEKEADGIESSASINDEHISFNQMQNEVYCRMSFEGMEIEVSTAAETDRKPGKSLGDNLNPQKENGCSGRFKSSTDHDSSNRQKENPRDRHQSSMLRMI</sequence>
<comment type="caution">
    <text evidence="1">The sequence shown here is derived from an EMBL/GenBank/DDBJ whole genome shotgun (WGS) entry which is preliminary data.</text>
</comment>
<evidence type="ECO:0000313" key="1">
    <source>
        <dbReference type="EMBL" id="KAH7837498.1"/>
    </source>
</evidence>
<accession>A0ACB7X9R3</accession>
<organism evidence="1 2">
    <name type="scientific">Vaccinium darrowii</name>
    <dbReference type="NCBI Taxonomy" id="229202"/>
    <lineage>
        <taxon>Eukaryota</taxon>
        <taxon>Viridiplantae</taxon>
        <taxon>Streptophyta</taxon>
        <taxon>Embryophyta</taxon>
        <taxon>Tracheophyta</taxon>
        <taxon>Spermatophyta</taxon>
        <taxon>Magnoliopsida</taxon>
        <taxon>eudicotyledons</taxon>
        <taxon>Gunneridae</taxon>
        <taxon>Pentapetalae</taxon>
        <taxon>asterids</taxon>
        <taxon>Ericales</taxon>
        <taxon>Ericaceae</taxon>
        <taxon>Vaccinioideae</taxon>
        <taxon>Vaccinieae</taxon>
        <taxon>Vaccinium</taxon>
    </lineage>
</organism>
<gene>
    <name evidence="1" type="ORF">Vadar_014553</name>
</gene>
<name>A0ACB7X9R3_9ERIC</name>